<evidence type="ECO:0000313" key="3">
    <source>
        <dbReference type="Proteomes" id="UP000271974"/>
    </source>
</evidence>
<reference evidence="2 3" key="1">
    <citation type="submission" date="2019-01" db="EMBL/GenBank/DDBJ databases">
        <title>A draft genome assembly of the solar-powered sea slug Elysia chlorotica.</title>
        <authorList>
            <person name="Cai H."/>
            <person name="Li Q."/>
            <person name="Fang X."/>
            <person name="Li J."/>
            <person name="Curtis N.E."/>
            <person name="Altenburger A."/>
            <person name="Shibata T."/>
            <person name="Feng M."/>
            <person name="Maeda T."/>
            <person name="Schwartz J.A."/>
            <person name="Shigenobu S."/>
            <person name="Lundholm N."/>
            <person name="Nishiyama T."/>
            <person name="Yang H."/>
            <person name="Hasebe M."/>
            <person name="Li S."/>
            <person name="Pierce S.K."/>
            <person name="Wang J."/>
        </authorList>
    </citation>
    <scope>NUCLEOTIDE SEQUENCE [LARGE SCALE GENOMIC DNA]</scope>
    <source>
        <strain evidence="2">EC2010</strain>
        <tissue evidence="2">Whole organism of an adult</tissue>
    </source>
</reference>
<proteinExistence type="predicted"/>
<gene>
    <name evidence="2" type="ORF">EGW08_011775</name>
</gene>
<protein>
    <submittedName>
        <fullName evidence="2">Uncharacterized protein</fullName>
    </submittedName>
</protein>
<dbReference type="Proteomes" id="UP000271974">
    <property type="component" value="Unassembled WGS sequence"/>
</dbReference>
<keyword evidence="3" id="KW-1185">Reference proteome</keyword>
<name>A0A3S1C1M7_ELYCH</name>
<feature type="region of interest" description="Disordered" evidence="1">
    <location>
        <begin position="634"/>
        <end position="696"/>
    </location>
</feature>
<feature type="compositionally biased region" description="Polar residues" evidence="1">
    <location>
        <begin position="40"/>
        <end position="65"/>
    </location>
</feature>
<dbReference type="EMBL" id="RQTK01000390">
    <property type="protein sequence ID" value="RUS80459.1"/>
    <property type="molecule type" value="Genomic_DNA"/>
</dbReference>
<feature type="compositionally biased region" description="Polar residues" evidence="1">
    <location>
        <begin position="677"/>
        <end position="687"/>
    </location>
</feature>
<dbReference type="AlphaFoldDB" id="A0A3S1C1M7"/>
<feature type="compositionally biased region" description="Low complexity" evidence="1">
    <location>
        <begin position="1"/>
        <end position="14"/>
    </location>
</feature>
<feature type="non-terminal residue" evidence="2">
    <location>
        <position position="696"/>
    </location>
</feature>
<feature type="region of interest" description="Disordered" evidence="1">
    <location>
        <begin position="1"/>
        <end position="170"/>
    </location>
</feature>
<sequence>MSMLSHSSGASSKFSGRDTKVLRNVNENKGNVKSTEEDGNQQGRPISSTISDQVEASVPTSQTNAGAEILTGPPQVPTEFELHDSSAAGVGQSELHGCRAGASPGPELYSGSPASRSRWRGVRLNSLPSGSDDSEQEDGGNSIANARDEESSEEAPSVASGVGLHQVDKGLQDRRYERIAKPRHPHTIVGPSLKGPKAYFSIESMIHQYNCMPGTRSFFSNVQQRNLSVSLSDVELGEELESDKASWNQHFPSTRSGRVVEKPPCVTTFHQYYFKPAVLCAPETETWGQPTSERGEFRFLRNARYLDKMVREYGLDEFVVQNKGKTPQLFQSNLIINMHRRLEQCKRTFRMLEQGSHDKHSSVKEHVKDVDDRGTLTEMSISSSTASERFQDLDSLSSFSSICTNSTIDMHQNQSSFVSKTRKFFQVIVVYLSFLVASFKKCFLCQCSQSTRSPRPCSRSCCKVRRENDLSRSRPEALGSSQSIDFLPTEPCYFAQTQLADPQQIERHQRAHSKSNLKGKQQADDCCNDIHSQYISNRLNNLFKPSKERKHPNFEDSEPFTSFTDGSKGLNRDGICSMFLNDQEVVNLKDSPSTGLEVRPGDKMDEHVREAFNHFTQNDNNTSTLTHSLKSRYEEDETLEAQPSCSLSASDRPGNMANIDKPRPFIAEASPAAENSGAGTPSVSGTKSETKREPNQ</sequence>
<comment type="caution">
    <text evidence="2">The sequence shown here is derived from an EMBL/GenBank/DDBJ whole genome shotgun (WGS) entry which is preliminary data.</text>
</comment>
<evidence type="ECO:0000313" key="2">
    <source>
        <dbReference type="EMBL" id="RUS80459.1"/>
    </source>
</evidence>
<feature type="region of interest" description="Disordered" evidence="1">
    <location>
        <begin position="503"/>
        <end position="523"/>
    </location>
</feature>
<feature type="region of interest" description="Disordered" evidence="1">
    <location>
        <begin position="547"/>
        <end position="566"/>
    </location>
</feature>
<organism evidence="2 3">
    <name type="scientific">Elysia chlorotica</name>
    <name type="common">Eastern emerald elysia</name>
    <name type="synonym">Sea slug</name>
    <dbReference type="NCBI Taxonomy" id="188477"/>
    <lineage>
        <taxon>Eukaryota</taxon>
        <taxon>Metazoa</taxon>
        <taxon>Spiralia</taxon>
        <taxon>Lophotrochozoa</taxon>
        <taxon>Mollusca</taxon>
        <taxon>Gastropoda</taxon>
        <taxon>Heterobranchia</taxon>
        <taxon>Euthyneura</taxon>
        <taxon>Panpulmonata</taxon>
        <taxon>Sacoglossa</taxon>
        <taxon>Placobranchoidea</taxon>
        <taxon>Plakobranchidae</taxon>
        <taxon>Elysia</taxon>
    </lineage>
</organism>
<accession>A0A3S1C1M7</accession>
<evidence type="ECO:0000256" key="1">
    <source>
        <dbReference type="SAM" id="MobiDB-lite"/>
    </source>
</evidence>